<organism evidence="1 2">
    <name type="scientific">Legionella bononiensis</name>
    <dbReference type="NCBI Taxonomy" id="2793102"/>
    <lineage>
        <taxon>Bacteria</taxon>
        <taxon>Pseudomonadati</taxon>
        <taxon>Pseudomonadota</taxon>
        <taxon>Gammaproteobacteria</taxon>
        <taxon>Legionellales</taxon>
        <taxon>Legionellaceae</taxon>
        <taxon>Legionella</taxon>
    </lineage>
</organism>
<accession>A0ABS1W8M9</accession>
<evidence type="ECO:0000313" key="2">
    <source>
        <dbReference type="Proteomes" id="UP000809910"/>
    </source>
</evidence>
<reference evidence="1 2" key="1">
    <citation type="submission" date="2020-12" db="EMBL/GenBank/DDBJ databases">
        <title>WGS of Legionella: environmental sample.</title>
        <authorList>
            <person name="Cristino S."/>
            <person name="Girolamini L."/>
            <person name="Salaris S."/>
            <person name="Pascale M.R."/>
            <person name="Mazzotta M."/>
            <person name="Orsini M."/>
            <person name="Grottola A."/>
        </authorList>
    </citation>
    <scope>NUCLEOTIDE SEQUENCE [LARGE SCALE GENOMIC DNA]</scope>
    <source>
        <strain evidence="1 2">30cs62</strain>
    </source>
</reference>
<proteinExistence type="predicted"/>
<name>A0ABS1W8M9_9GAMM</name>
<gene>
    <name evidence="1" type="ORF">I5282_03925</name>
</gene>
<evidence type="ECO:0000313" key="1">
    <source>
        <dbReference type="EMBL" id="MBL7525722.1"/>
    </source>
</evidence>
<keyword evidence="2" id="KW-1185">Reference proteome</keyword>
<comment type="caution">
    <text evidence="1">The sequence shown here is derived from an EMBL/GenBank/DDBJ whole genome shotgun (WGS) entry which is preliminary data.</text>
</comment>
<sequence>MKMIKVGQSSRLSQGDVIRHVDYIEYAIEKDGILEISKIKFPNVIVLSQDCDLTHDYHSRWARKKYKNQDKYLLSVLVAPLYNVDHFFNGEHLSELDIKMDNELNRNKTPGKNIFQNVNPRYHYVNFPENVPAVPSIIDFKHYFSVNVKYLKEHKRNNFVCQIGELYREQISARFSAYLARIGLPD</sequence>
<protein>
    <submittedName>
        <fullName evidence="1">Uncharacterized protein</fullName>
    </submittedName>
</protein>
<dbReference type="Proteomes" id="UP000809910">
    <property type="component" value="Unassembled WGS sequence"/>
</dbReference>
<dbReference type="RefSeq" id="WP_203109421.1">
    <property type="nucleotide sequence ID" value="NZ_JADOBG010000010.1"/>
</dbReference>
<dbReference type="EMBL" id="JADWVN010000007">
    <property type="protein sequence ID" value="MBL7525722.1"/>
    <property type="molecule type" value="Genomic_DNA"/>
</dbReference>